<comment type="caution">
    <text evidence="1">The sequence shown here is derived from an EMBL/GenBank/DDBJ whole genome shotgun (WGS) entry which is preliminary data.</text>
</comment>
<dbReference type="InterPro" id="IPR017853">
    <property type="entry name" value="GH"/>
</dbReference>
<dbReference type="Proteomes" id="UP000666240">
    <property type="component" value="Unassembled WGS sequence"/>
</dbReference>
<dbReference type="AlphaFoldDB" id="A0A8J7R0G4"/>
<protein>
    <submittedName>
        <fullName evidence="1">Uncharacterized protein</fullName>
    </submittedName>
</protein>
<evidence type="ECO:0000313" key="2">
    <source>
        <dbReference type="Proteomes" id="UP000666240"/>
    </source>
</evidence>
<name>A0A8J7R0G4_9HYPH</name>
<gene>
    <name evidence="1" type="ORF">J5Y06_13270</name>
</gene>
<dbReference type="SUPFAM" id="SSF51445">
    <property type="entry name" value="(Trans)glycosidases"/>
    <property type="match status" value="1"/>
</dbReference>
<keyword evidence="2" id="KW-1185">Reference proteome</keyword>
<evidence type="ECO:0000313" key="1">
    <source>
        <dbReference type="EMBL" id="MBP0439625.1"/>
    </source>
</evidence>
<sequence>MAGAQAQDERTLRERVGGGNLLTHLAGEAPLANLYEALHGVGARMGRMNSYGWRTVDRIVTPEDFDAAMLQAYRNDITPIILFEYEGSYQFLEPPQPIGSYDHWYEVGRKHAARFGRGGTWAKENNAGVWGVTVFTAINEPDVQKTIPLDQYRDALAGLADGVHSVNPDFKVVPGGFATCNSHGDPTFRGYGPAIADLLNDGRLDGLDFHTYYHVQWYPIERGRAFSAQTCFDKAKAALGITRDINFYATEFNTARTDGWDDDALISSLFLTAVWDQLGVRKNDRSPATVLAFPWNLADTPRVDGLAYAMAVGENPWKPDVRSKVLKQVLDLAGDMTFVELDGPGSGTMTLEGDGARLIVLQNREGWTDRVVGEPWTVAVPPWATSAELWGWDGLRETQAVDGMTSVTFQLSGNETYMLKYK</sequence>
<reference evidence="1" key="1">
    <citation type="submission" date="2021-03" db="EMBL/GenBank/DDBJ databases">
        <title>Genome sequencing and assembly of Tianweitania sediminis.</title>
        <authorList>
            <person name="Chhetri G."/>
        </authorList>
    </citation>
    <scope>NUCLEOTIDE SEQUENCE</scope>
    <source>
        <strain evidence="1">Z8</strain>
    </source>
</reference>
<organism evidence="1 2">
    <name type="scientific">Tianweitania sediminis</name>
    <dbReference type="NCBI Taxonomy" id="1502156"/>
    <lineage>
        <taxon>Bacteria</taxon>
        <taxon>Pseudomonadati</taxon>
        <taxon>Pseudomonadota</taxon>
        <taxon>Alphaproteobacteria</taxon>
        <taxon>Hyphomicrobiales</taxon>
        <taxon>Phyllobacteriaceae</taxon>
        <taxon>Tianweitania</taxon>
    </lineage>
</organism>
<proteinExistence type="predicted"/>
<dbReference type="EMBL" id="JAGIYY010000004">
    <property type="protein sequence ID" value="MBP0439625.1"/>
    <property type="molecule type" value="Genomic_DNA"/>
</dbReference>
<dbReference type="Gene3D" id="3.20.20.80">
    <property type="entry name" value="Glycosidases"/>
    <property type="match status" value="1"/>
</dbReference>
<accession>A0A8J7R0G4</accession>